<dbReference type="AlphaFoldDB" id="A0A0A9CCJ1"/>
<proteinExistence type="predicted"/>
<reference evidence="1" key="1">
    <citation type="submission" date="2014-09" db="EMBL/GenBank/DDBJ databases">
        <authorList>
            <person name="Magalhaes I.L.F."/>
            <person name="Oliveira U."/>
            <person name="Santos F.R."/>
            <person name="Vidigal T.H.D.A."/>
            <person name="Brescovit A.D."/>
            <person name="Santos A.J."/>
        </authorList>
    </citation>
    <scope>NUCLEOTIDE SEQUENCE</scope>
    <source>
        <tissue evidence="1">Shoot tissue taken approximately 20 cm above the soil surface</tissue>
    </source>
</reference>
<name>A0A0A9CCJ1_ARUDO</name>
<organism evidence="1">
    <name type="scientific">Arundo donax</name>
    <name type="common">Giant reed</name>
    <name type="synonym">Donax arundinaceus</name>
    <dbReference type="NCBI Taxonomy" id="35708"/>
    <lineage>
        <taxon>Eukaryota</taxon>
        <taxon>Viridiplantae</taxon>
        <taxon>Streptophyta</taxon>
        <taxon>Embryophyta</taxon>
        <taxon>Tracheophyta</taxon>
        <taxon>Spermatophyta</taxon>
        <taxon>Magnoliopsida</taxon>
        <taxon>Liliopsida</taxon>
        <taxon>Poales</taxon>
        <taxon>Poaceae</taxon>
        <taxon>PACMAD clade</taxon>
        <taxon>Arundinoideae</taxon>
        <taxon>Arundineae</taxon>
        <taxon>Arundo</taxon>
    </lineage>
</organism>
<evidence type="ECO:0000313" key="1">
    <source>
        <dbReference type="EMBL" id="JAD72148.1"/>
    </source>
</evidence>
<sequence>MFQIPTSKHNKFASLYTTMNFSVGCCPRMCTQPYKFGQ</sequence>
<accession>A0A0A9CCJ1</accession>
<protein>
    <submittedName>
        <fullName evidence="1">Uncharacterized protein</fullName>
    </submittedName>
</protein>
<reference evidence="1" key="2">
    <citation type="journal article" date="2015" name="Data Brief">
        <title>Shoot transcriptome of the giant reed, Arundo donax.</title>
        <authorList>
            <person name="Barrero R.A."/>
            <person name="Guerrero F.D."/>
            <person name="Moolhuijzen P."/>
            <person name="Goolsby J.A."/>
            <person name="Tidwell J."/>
            <person name="Bellgard S.E."/>
            <person name="Bellgard M.I."/>
        </authorList>
    </citation>
    <scope>NUCLEOTIDE SEQUENCE</scope>
    <source>
        <tissue evidence="1">Shoot tissue taken approximately 20 cm above the soil surface</tissue>
    </source>
</reference>
<dbReference type="EMBL" id="GBRH01225747">
    <property type="protein sequence ID" value="JAD72148.1"/>
    <property type="molecule type" value="Transcribed_RNA"/>
</dbReference>